<dbReference type="EnsemblPlants" id="Solyc06g048750.3.1">
    <property type="protein sequence ID" value="Solyc06g048750.3.1"/>
    <property type="gene ID" value="Solyc06g048750.3"/>
</dbReference>
<organism evidence="1">
    <name type="scientific">Solanum lycopersicum</name>
    <name type="common">Tomato</name>
    <name type="synonym">Lycopersicon esculentum</name>
    <dbReference type="NCBI Taxonomy" id="4081"/>
    <lineage>
        <taxon>Eukaryota</taxon>
        <taxon>Viridiplantae</taxon>
        <taxon>Streptophyta</taxon>
        <taxon>Embryophyta</taxon>
        <taxon>Tracheophyta</taxon>
        <taxon>Spermatophyta</taxon>
        <taxon>Magnoliopsida</taxon>
        <taxon>eudicotyledons</taxon>
        <taxon>Gunneridae</taxon>
        <taxon>Pentapetalae</taxon>
        <taxon>asterids</taxon>
        <taxon>lamiids</taxon>
        <taxon>Solanales</taxon>
        <taxon>Solanaceae</taxon>
        <taxon>Solanoideae</taxon>
        <taxon>Solaneae</taxon>
        <taxon>Solanum</taxon>
        <taxon>Solanum subgen. Lycopersicon</taxon>
    </lineage>
</organism>
<proteinExistence type="predicted"/>
<reference evidence="1" key="2">
    <citation type="submission" date="2019-01" db="UniProtKB">
        <authorList>
            <consortium name="EnsemblPlants"/>
        </authorList>
    </citation>
    <scope>IDENTIFICATION</scope>
    <source>
        <strain evidence="1">cv. Heinz 1706</strain>
    </source>
</reference>
<protein>
    <submittedName>
        <fullName evidence="1">Uncharacterized protein</fullName>
    </submittedName>
</protein>
<dbReference type="Proteomes" id="UP000004994">
    <property type="component" value="Chromosome 6"/>
</dbReference>
<accession>A0A3Q7HMR4</accession>
<keyword evidence="2" id="KW-1185">Reference proteome</keyword>
<dbReference type="InParanoid" id="A0A3Q7HMR4"/>
<evidence type="ECO:0000313" key="2">
    <source>
        <dbReference type="Proteomes" id="UP000004994"/>
    </source>
</evidence>
<dbReference type="AlphaFoldDB" id="A0A3Q7HMR4"/>
<sequence length="24" mass="2815">MTGFYLELLRSMSNQDVCSYEKIS</sequence>
<evidence type="ECO:0000313" key="1">
    <source>
        <dbReference type="EnsemblPlants" id="Solyc06g048750.3.1"/>
    </source>
</evidence>
<reference evidence="1" key="1">
    <citation type="journal article" date="2012" name="Nature">
        <title>The tomato genome sequence provides insights into fleshy fruit evolution.</title>
        <authorList>
            <consortium name="Tomato Genome Consortium"/>
        </authorList>
    </citation>
    <scope>NUCLEOTIDE SEQUENCE [LARGE SCALE GENOMIC DNA]</scope>
    <source>
        <strain evidence="1">cv. Heinz 1706</strain>
    </source>
</reference>
<dbReference type="PaxDb" id="4081-Solyc06g048750.2.1"/>
<dbReference type="Gramene" id="Solyc06g048750.3.1">
    <property type="protein sequence ID" value="Solyc06g048750.3.1"/>
    <property type="gene ID" value="Solyc06g048750.3"/>
</dbReference>
<name>A0A3Q7HMR4_SOLLC</name>